<organism evidence="2 3">
    <name type="scientific">Theobroma cacao</name>
    <name type="common">Cacao</name>
    <name type="synonym">Cocoa</name>
    <dbReference type="NCBI Taxonomy" id="3641"/>
    <lineage>
        <taxon>Eukaryota</taxon>
        <taxon>Viridiplantae</taxon>
        <taxon>Streptophyta</taxon>
        <taxon>Embryophyta</taxon>
        <taxon>Tracheophyta</taxon>
        <taxon>Spermatophyta</taxon>
        <taxon>Magnoliopsida</taxon>
        <taxon>eudicotyledons</taxon>
        <taxon>Gunneridae</taxon>
        <taxon>Pentapetalae</taxon>
        <taxon>rosids</taxon>
        <taxon>malvids</taxon>
        <taxon>Malvales</taxon>
        <taxon>Malvaceae</taxon>
        <taxon>Byttnerioideae</taxon>
        <taxon>Theobroma</taxon>
    </lineage>
</organism>
<dbReference type="Gramene" id="EOX92641">
    <property type="protein sequence ID" value="EOX92641"/>
    <property type="gene ID" value="TCM_001558"/>
</dbReference>
<evidence type="ECO:0000313" key="2">
    <source>
        <dbReference type="EMBL" id="EOX92641.1"/>
    </source>
</evidence>
<dbReference type="InParanoid" id="A0A061DKR5"/>
<accession>A0A061DKR5</accession>
<sequence>MFLRTFWVVAFIMDHNNHLHILTCLSAQSLMISSSLVLNGSLANDPNARLFGAACPRLDDVHPKAPLIIGLRCMQLAIMHLVSACSFGVWAFGVHDHVQYLVYSFLVLLLLVHGPGVPSLPIHVALQSLYGSALLVQLDFANVLSVKKPPIDGGLMLVVDGPKVDMCPYGMCGTSVCYWSEPFIKLYKSRDHGQ</sequence>
<keyword evidence="1" id="KW-1133">Transmembrane helix</keyword>
<dbReference type="HOGENOM" id="CLU_1404729_0_0_1"/>
<keyword evidence="3" id="KW-1185">Reference proteome</keyword>
<gene>
    <name evidence="2" type="ORF">TCM_001558</name>
</gene>
<keyword evidence="1" id="KW-0812">Transmembrane</keyword>
<dbReference type="AlphaFoldDB" id="A0A061DKR5"/>
<feature type="transmembrane region" description="Helical" evidence="1">
    <location>
        <begin position="76"/>
        <end position="94"/>
    </location>
</feature>
<dbReference type="Proteomes" id="UP000026915">
    <property type="component" value="Chromosome 1"/>
</dbReference>
<evidence type="ECO:0000313" key="3">
    <source>
        <dbReference type="Proteomes" id="UP000026915"/>
    </source>
</evidence>
<reference evidence="2 3" key="1">
    <citation type="journal article" date="2013" name="Genome Biol.">
        <title>The genome sequence of the most widely cultivated cacao type and its use to identify candidate genes regulating pod color.</title>
        <authorList>
            <person name="Motamayor J.C."/>
            <person name="Mockaitis K."/>
            <person name="Schmutz J."/>
            <person name="Haiminen N."/>
            <person name="Iii D.L."/>
            <person name="Cornejo O."/>
            <person name="Findley S.D."/>
            <person name="Zheng P."/>
            <person name="Utro F."/>
            <person name="Royaert S."/>
            <person name="Saski C."/>
            <person name="Jenkins J."/>
            <person name="Podicheti R."/>
            <person name="Zhao M."/>
            <person name="Scheffler B.E."/>
            <person name="Stack J.C."/>
            <person name="Feltus F.A."/>
            <person name="Mustiga G.M."/>
            <person name="Amores F."/>
            <person name="Phillips W."/>
            <person name="Marelli J.P."/>
            <person name="May G.D."/>
            <person name="Shapiro H."/>
            <person name="Ma J."/>
            <person name="Bustamante C.D."/>
            <person name="Schnell R.J."/>
            <person name="Main D."/>
            <person name="Gilbert D."/>
            <person name="Parida L."/>
            <person name="Kuhn D.N."/>
        </authorList>
    </citation>
    <scope>NUCLEOTIDE SEQUENCE [LARGE SCALE GENOMIC DNA]</scope>
    <source>
        <strain evidence="3">cv. Matina 1-6</strain>
    </source>
</reference>
<feature type="transmembrane region" description="Helical" evidence="1">
    <location>
        <begin position="100"/>
        <end position="120"/>
    </location>
</feature>
<protein>
    <submittedName>
        <fullName evidence="2">Uncharacterized protein</fullName>
    </submittedName>
</protein>
<keyword evidence="1" id="KW-0472">Membrane</keyword>
<dbReference type="EMBL" id="CM001879">
    <property type="protein sequence ID" value="EOX92641.1"/>
    <property type="molecule type" value="Genomic_DNA"/>
</dbReference>
<name>A0A061DKR5_THECC</name>
<evidence type="ECO:0000256" key="1">
    <source>
        <dbReference type="SAM" id="Phobius"/>
    </source>
</evidence>
<proteinExistence type="predicted"/>